<dbReference type="InterPro" id="IPR000595">
    <property type="entry name" value="cNMP-bd_dom"/>
</dbReference>
<keyword evidence="4 5" id="KW-0472">Membrane</keyword>
<name>A0ABS8YYT0_9RHOB</name>
<evidence type="ECO:0000313" key="8">
    <source>
        <dbReference type="EMBL" id="MCE5974977.1"/>
    </source>
</evidence>
<dbReference type="InterPro" id="IPR014710">
    <property type="entry name" value="RmlC-like_jellyroll"/>
</dbReference>
<evidence type="ECO:0000259" key="7">
    <source>
        <dbReference type="PROSITE" id="PS50801"/>
    </source>
</evidence>
<evidence type="ECO:0000259" key="6">
    <source>
        <dbReference type="PROSITE" id="PS50042"/>
    </source>
</evidence>
<feature type="transmembrane region" description="Helical" evidence="5">
    <location>
        <begin position="207"/>
        <end position="228"/>
    </location>
</feature>
<dbReference type="Proteomes" id="UP001521181">
    <property type="component" value="Unassembled WGS sequence"/>
</dbReference>
<feature type="transmembrane region" description="Helical" evidence="5">
    <location>
        <begin position="107"/>
        <end position="129"/>
    </location>
</feature>
<dbReference type="InterPro" id="IPR052706">
    <property type="entry name" value="Membrane-Transporter-like"/>
</dbReference>
<dbReference type="PROSITE" id="PS50042">
    <property type="entry name" value="CNMP_BINDING_3"/>
    <property type="match status" value="1"/>
</dbReference>
<accession>A0ABS8YYT0</accession>
<dbReference type="CDD" id="cd00038">
    <property type="entry name" value="CAP_ED"/>
    <property type="match status" value="1"/>
</dbReference>
<evidence type="ECO:0000256" key="1">
    <source>
        <dbReference type="ARBA" id="ARBA00004141"/>
    </source>
</evidence>
<dbReference type="Pfam" id="PF01740">
    <property type="entry name" value="STAS"/>
    <property type="match status" value="1"/>
</dbReference>
<sequence length="725" mass="77068">MKTRSSLYRIDQLSKAILAGVISGILVSFYAISFAFLIFANAAPSAIPIGFWVTFAGQAVASIFAIIGWRQSNMIWQGQSIVVVTLAGIAVHYAASEPALSEAQVTALILAAVMLATLSTGLVMCLVGWTRSARFVKNVPFPVVSGFLTATGVLLLINAAGLVLPRNPGWPEVFAAETLARWSLPMLLAVAMVLLKTHRAIEISVPLATVAVAGVTYLIAALSDGGLAEALKTGMFLQGKVPLGTHIGLPHPEMFADFPTRVFASEIPNLLVVAGLSLLGMLLNLSAVELSSGRTIDLDAEVGRAGLSNLVAGLTGGVVAYQSATLSFLSRDIAPGAGRLLPVTAMVTAVVIGVIGIPYLAYVPSALIVFLLSYLGFGLLTRWFISELPRLTPGDIVTIVVIVAITLLNGLLLAVIVGIALAALNFTIGYSRLPIFRSRTTAEIRRSTTERSAEAEKLLDQAGKATRIYELQGYLFFGTVTRMYKEVRQDLAQSDVAVRHVILDFRRVLGTEVSATLMVVRLARSIREIGADLIVTAMPEALSREQELGGEDVADRSFATLNDALAWVEDLVLDEAHHLHSTGDSLNEPIRCLLDRIEQAVPGVSFPSREICAGADVFRIGEKPNGFVCVESGRLVALTAGRAGSEVQIASYLPGAIVGEMAVFSGAGRSATVRAQSDAVVRLVSQDALDQLGRARPDLAVMLLSILGKRMAARLSRTTALLYSQ</sequence>
<dbReference type="InterPro" id="IPR036513">
    <property type="entry name" value="STAS_dom_sf"/>
</dbReference>
<evidence type="ECO:0000256" key="4">
    <source>
        <dbReference type="ARBA" id="ARBA00023136"/>
    </source>
</evidence>
<dbReference type="PANTHER" id="PTHR43310">
    <property type="entry name" value="SULFATE TRANSPORTER YBAR-RELATED"/>
    <property type="match status" value="1"/>
</dbReference>
<organism evidence="8 9">
    <name type="scientific">Rhodobacter flavimaris</name>
    <dbReference type="NCBI Taxonomy" id="2907145"/>
    <lineage>
        <taxon>Bacteria</taxon>
        <taxon>Pseudomonadati</taxon>
        <taxon>Pseudomonadota</taxon>
        <taxon>Alphaproteobacteria</taxon>
        <taxon>Rhodobacterales</taxon>
        <taxon>Rhodobacter group</taxon>
        <taxon>Rhodobacter</taxon>
    </lineage>
</organism>
<evidence type="ECO:0000256" key="5">
    <source>
        <dbReference type="SAM" id="Phobius"/>
    </source>
</evidence>
<dbReference type="RefSeq" id="WP_233677911.1">
    <property type="nucleotide sequence ID" value="NZ_JAJUOS010000015.1"/>
</dbReference>
<feature type="domain" description="STAS" evidence="7">
    <location>
        <begin position="468"/>
        <end position="568"/>
    </location>
</feature>
<keyword evidence="9" id="KW-1185">Reference proteome</keyword>
<dbReference type="PANTHER" id="PTHR43310:SF2">
    <property type="entry name" value="SLC26A_SULP TRANSPORTER DOMAIN-CONTAINING PROTEIN"/>
    <property type="match status" value="1"/>
</dbReference>
<feature type="transmembrane region" description="Helical" evidence="5">
    <location>
        <begin position="267"/>
        <end position="285"/>
    </location>
</feature>
<gene>
    <name evidence="8" type="ORF">LZA78_15960</name>
</gene>
<dbReference type="Gene3D" id="2.60.120.10">
    <property type="entry name" value="Jelly Rolls"/>
    <property type="match status" value="1"/>
</dbReference>
<reference evidence="8 9" key="1">
    <citation type="submission" date="2021-12" db="EMBL/GenBank/DDBJ databases">
        <title>Sinirhodobacter sp. WL0062 is a bacterium isolated from seawater.</title>
        <authorList>
            <person name="Wang L."/>
            <person name="He W."/>
            <person name="Zhang D.-F."/>
        </authorList>
    </citation>
    <scope>NUCLEOTIDE SEQUENCE [LARGE SCALE GENOMIC DNA]</scope>
    <source>
        <strain evidence="8 9">WL0062</strain>
    </source>
</reference>
<feature type="transmembrane region" description="Helical" evidence="5">
    <location>
        <begin position="74"/>
        <end position="95"/>
    </location>
</feature>
<dbReference type="CDD" id="cd07042">
    <property type="entry name" value="STAS_SulP_like_sulfate_transporter"/>
    <property type="match status" value="1"/>
</dbReference>
<dbReference type="SMART" id="SM00100">
    <property type="entry name" value="cNMP"/>
    <property type="match status" value="1"/>
</dbReference>
<protein>
    <submittedName>
        <fullName evidence="8">Cyclic nucleotide-binding domain-containing protein</fullName>
    </submittedName>
</protein>
<feature type="transmembrane region" description="Helical" evidence="5">
    <location>
        <begin position="397"/>
        <end position="424"/>
    </location>
</feature>
<keyword evidence="3 5" id="KW-1133">Transmembrane helix</keyword>
<keyword evidence="2 5" id="KW-0812">Transmembrane</keyword>
<dbReference type="EMBL" id="JAJUOS010000015">
    <property type="protein sequence ID" value="MCE5974977.1"/>
    <property type="molecule type" value="Genomic_DNA"/>
</dbReference>
<dbReference type="Pfam" id="PF00027">
    <property type="entry name" value="cNMP_binding"/>
    <property type="match status" value="1"/>
</dbReference>
<dbReference type="PROSITE" id="PS50801">
    <property type="entry name" value="STAS"/>
    <property type="match status" value="1"/>
</dbReference>
<dbReference type="InterPro" id="IPR018490">
    <property type="entry name" value="cNMP-bd_dom_sf"/>
</dbReference>
<feature type="transmembrane region" description="Helical" evidence="5">
    <location>
        <begin position="46"/>
        <end position="67"/>
    </location>
</feature>
<feature type="transmembrane region" description="Helical" evidence="5">
    <location>
        <begin position="367"/>
        <end position="385"/>
    </location>
</feature>
<feature type="domain" description="Cyclic nucleotide-binding" evidence="6">
    <location>
        <begin position="613"/>
        <end position="692"/>
    </location>
</feature>
<dbReference type="SUPFAM" id="SSF51206">
    <property type="entry name" value="cAMP-binding domain-like"/>
    <property type="match status" value="1"/>
</dbReference>
<evidence type="ECO:0000256" key="3">
    <source>
        <dbReference type="ARBA" id="ARBA00022989"/>
    </source>
</evidence>
<dbReference type="InterPro" id="IPR002645">
    <property type="entry name" value="STAS_dom"/>
</dbReference>
<feature type="transmembrane region" description="Helical" evidence="5">
    <location>
        <begin position="179"/>
        <end position="195"/>
    </location>
</feature>
<evidence type="ECO:0000313" key="9">
    <source>
        <dbReference type="Proteomes" id="UP001521181"/>
    </source>
</evidence>
<dbReference type="InterPro" id="IPR011547">
    <property type="entry name" value="SLC26A/SulP_dom"/>
</dbReference>
<feature type="transmembrane region" description="Helical" evidence="5">
    <location>
        <begin position="340"/>
        <end position="361"/>
    </location>
</feature>
<feature type="transmembrane region" description="Helical" evidence="5">
    <location>
        <begin position="16"/>
        <end position="40"/>
    </location>
</feature>
<dbReference type="Pfam" id="PF00916">
    <property type="entry name" value="Sulfate_transp"/>
    <property type="match status" value="1"/>
</dbReference>
<comment type="caution">
    <text evidence="8">The sequence shown here is derived from an EMBL/GenBank/DDBJ whole genome shotgun (WGS) entry which is preliminary data.</text>
</comment>
<dbReference type="PROSITE" id="PS00889">
    <property type="entry name" value="CNMP_BINDING_2"/>
    <property type="match status" value="1"/>
</dbReference>
<comment type="subcellular location">
    <subcellularLocation>
        <location evidence="1">Membrane</location>
        <topology evidence="1">Multi-pass membrane protein</topology>
    </subcellularLocation>
</comment>
<dbReference type="Gene3D" id="3.30.750.24">
    <property type="entry name" value="STAS domain"/>
    <property type="match status" value="1"/>
</dbReference>
<dbReference type="InterPro" id="IPR018488">
    <property type="entry name" value="cNMP-bd_CS"/>
</dbReference>
<proteinExistence type="predicted"/>
<feature type="transmembrane region" description="Helical" evidence="5">
    <location>
        <begin position="141"/>
        <end position="164"/>
    </location>
</feature>
<evidence type="ECO:0000256" key="2">
    <source>
        <dbReference type="ARBA" id="ARBA00022692"/>
    </source>
</evidence>
<dbReference type="SUPFAM" id="SSF52091">
    <property type="entry name" value="SpoIIaa-like"/>
    <property type="match status" value="1"/>
</dbReference>